<dbReference type="RefSeq" id="WP_259477944.1">
    <property type="nucleotide sequence ID" value="NZ_BAAAQY010000001.1"/>
</dbReference>
<evidence type="ECO:0000313" key="2">
    <source>
        <dbReference type="EMBL" id="GAA2222180.1"/>
    </source>
</evidence>
<accession>A0ABN3D6L7</accession>
<dbReference type="EMBL" id="BAAAQY010000001">
    <property type="protein sequence ID" value="GAA2222180.1"/>
    <property type="molecule type" value="Genomic_DNA"/>
</dbReference>
<dbReference type="InterPro" id="IPR021443">
    <property type="entry name" value="DUF3093"/>
</dbReference>
<comment type="caution">
    <text evidence="2">The sequence shown here is derived from an EMBL/GenBank/DDBJ whole genome shotgun (WGS) entry which is preliminary data.</text>
</comment>
<keyword evidence="1" id="KW-0472">Membrane</keyword>
<sequence>MQLYRERLHPSVWVFLSTALVLPASIIVFAPLAPVTGVLIGTGVGLVLYAGVVLVLVTTAPVIEVTATELRAGRARIPLDLLGESVAYAGEAATAQRGRRLDARAYLCIRGWVDQVVRIQIADPHDPTPYWLVSSRRPGDLVEALTRRPAGSRD</sequence>
<evidence type="ECO:0000313" key="3">
    <source>
        <dbReference type="Proteomes" id="UP001500929"/>
    </source>
</evidence>
<feature type="transmembrane region" description="Helical" evidence="1">
    <location>
        <begin position="12"/>
        <end position="32"/>
    </location>
</feature>
<proteinExistence type="predicted"/>
<keyword evidence="1" id="KW-1133">Transmembrane helix</keyword>
<dbReference type="Pfam" id="PF11292">
    <property type="entry name" value="DUF3093"/>
    <property type="match status" value="1"/>
</dbReference>
<evidence type="ECO:0000256" key="1">
    <source>
        <dbReference type="SAM" id="Phobius"/>
    </source>
</evidence>
<dbReference type="Proteomes" id="UP001500929">
    <property type="component" value="Unassembled WGS sequence"/>
</dbReference>
<feature type="transmembrane region" description="Helical" evidence="1">
    <location>
        <begin position="38"/>
        <end position="63"/>
    </location>
</feature>
<gene>
    <name evidence="2" type="ORF">GCM10009851_01050</name>
</gene>
<organism evidence="2 3">
    <name type="scientific">Herbiconiux moechotypicola</name>
    <dbReference type="NCBI Taxonomy" id="637393"/>
    <lineage>
        <taxon>Bacteria</taxon>
        <taxon>Bacillati</taxon>
        <taxon>Actinomycetota</taxon>
        <taxon>Actinomycetes</taxon>
        <taxon>Micrococcales</taxon>
        <taxon>Microbacteriaceae</taxon>
        <taxon>Herbiconiux</taxon>
    </lineage>
</organism>
<reference evidence="2 3" key="1">
    <citation type="journal article" date="2019" name="Int. J. Syst. Evol. Microbiol.">
        <title>The Global Catalogue of Microorganisms (GCM) 10K type strain sequencing project: providing services to taxonomists for standard genome sequencing and annotation.</title>
        <authorList>
            <consortium name="The Broad Institute Genomics Platform"/>
            <consortium name="The Broad Institute Genome Sequencing Center for Infectious Disease"/>
            <person name="Wu L."/>
            <person name="Ma J."/>
        </authorList>
    </citation>
    <scope>NUCLEOTIDE SEQUENCE [LARGE SCALE GENOMIC DNA]</scope>
    <source>
        <strain evidence="2 3">JCM 16117</strain>
    </source>
</reference>
<name>A0ABN3D6L7_9MICO</name>
<keyword evidence="3" id="KW-1185">Reference proteome</keyword>
<keyword evidence="1" id="KW-0812">Transmembrane</keyword>
<protein>
    <submittedName>
        <fullName evidence="2">DUF3093 domain-containing protein</fullName>
    </submittedName>
</protein>